<dbReference type="InterPro" id="IPR025478">
    <property type="entry name" value="COP23"/>
</dbReference>
<comment type="caution">
    <text evidence="2">The sequence shown here is derived from an EMBL/GenBank/DDBJ whole genome shotgun (WGS) entry which is preliminary data.</text>
</comment>
<dbReference type="AlphaFoldDB" id="A0A480ABF3"/>
<evidence type="ECO:0000256" key="1">
    <source>
        <dbReference type="SAM" id="SignalP"/>
    </source>
</evidence>
<evidence type="ECO:0000313" key="3">
    <source>
        <dbReference type="Proteomes" id="UP000299367"/>
    </source>
</evidence>
<proteinExistence type="predicted"/>
<dbReference type="OrthoDB" id="490444at2"/>
<keyword evidence="1" id="KW-0732">Signal</keyword>
<dbReference type="Pfam" id="PF14218">
    <property type="entry name" value="COP23"/>
    <property type="match status" value="1"/>
</dbReference>
<dbReference type="Proteomes" id="UP000299367">
    <property type="component" value="Unassembled WGS sequence"/>
</dbReference>
<sequence>MMKLTLLTTLFLTTTLASTPVFAQEDANNQIRFICSTSRYSENGKSVPTTFLWTPNFQKAMVTWTSVLGGVKPQQRCKTVSQNFQTAFNNGSLNYVTNAFQNGNKVICSVSSIDGDGGCDTVLFTLRPQDKSQNVLRHLNKLWFGSSTTTGPLIQYSGERKFYIDIRQFLNTPPANKMQ</sequence>
<name>A0A480ABF3_9CYAN</name>
<reference evidence="3" key="1">
    <citation type="submission" date="2019-02" db="EMBL/GenBank/DDBJ databases">
        <title>Draft genome sequence of Dolichospermum planctonicum NIES-80.</title>
        <authorList>
            <person name="Yamaguchi H."/>
            <person name="Suzuki S."/>
            <person name="Kawachi M."/>
        </authorList>
    </citation>
    <scope>NUCLEOTIDE SEQUENCE [LARGE SCALE GENOMIC DNA]</scope>
    <source>
        <strain evidence="3">NIES-80</strain>
    </source>
</reference>
<evidence type="ECO:0008006" key="4">
    <source>
        <dbReference type="Google" id="ProtNLM"/>
    </source>
</evidence>
<feature type="chain" id="PRO_5019797379" description="Ig-like domain-containing protein" evidence="1">
    <location>
        <begin position="24"/>
        <end position="179"/>
    </location>
</feature>
<dbReference type="RefSeq" id="WP_137907511.1">
    <property type="nucleotide sequence ID" value="NZ_BJCF01000012.1"/>
</dbReference>
<feature type="signal peptide" evidence="1">
    <location>
        <begin position="1"/>
        <end position="23"/>
    </location>
</feature>
<accession>A0A480ABF3</accession>
<gene>
    <name evidence="2" type="ORF">NIES80_15290</name>
</gene>
<protein>
    <recommendedName>
        <fullName evidence="4">Ig-like domain-containing protein</fullName>
    </recommendedName>
</protein>
<dbReference type="EMBL" id="BJCF01000012">
    <property type="protein sequence ID" value="GCL41832.1"/>
    <property type="molecule type" value="Genomic_DNA"/>
</dbReference>
<evidence type="ECO:0000313" key="2">
    <source>
        <dbReference type="EMBL" id="GCL41832.1"/>
    </source>
</evidence>
<organism evidence="2 3">
    <name type="scientific">Dolichospermum planctonicum</name>
    <dbReference type="NCBI Taxonomy" id="136072"/>
    <lineage>
        <taxon>Bacteria</taxon>
        <taxon>Bacillati</taxon>
        <taxon>Cyanobacteriota</taxon>
        <taxon>Cyanophyceae</taxon>
        <taxon>Nostocales</taxon>
        <taxon>Aphanizomenonaceae</taxon>
        <taxon>Dolichospermum</taxon>
    </lineage>
</organism>